<organism evidence="2 3">
    <name type="scientific">Aureobasidium melanogenum</name>
    <name type="common">Aureobasidium pullulans var. melanogenum</name>
    <dbReference type="NCBI Taxonomy" id="46634"/>
    <lineage>
        <taxon>Eukaryota</taxon>
        <taxon>Fungi</taxon>
        <taxon>Dikarya</taxon>
        <taxon>Ascomycota</taxon>
        <taxon>Pezizomycotina</taxon>
        <taxon>Dothideomycetes</taxon>
        <taxon>Dothideomycetidae</taxon>
        <taxon>Dothideales</taxon>
        <taxon>Saccotheciaceae</taxon>
        <taxon>Aureobasidium</taxon>
    </lineage>
</organism>
<dbReference type="InterPro" id="IPR018222">
    <property type="entry name" value="Nuclear_transport_factor_2_euk"/>
</dbReference>
<reference evidence="2" key="1">
    <citation type="journal article" date="2021" name="J Fungi (Basel)">
        <title>Virulence traits and population genomics of the black yeast Aureobasidium melanogenum.</title>
        <authorList>
            <person name="Cernosa A."/>
            <person name="Sun X."/>
            <person name="Gostincar C."/>
            <person name="Fang C."/>
            <person name="Gunde-Cimerman N."/>
            <person name="Song Z."/>
        </authorList>
    </citation>
    <scope>NUCLEOTIDE SEQUENCE</scope>
    <source>
        <strain evidence="2">EXF-9911</strain>
    </source>
</reference>
<reference evidence="2" key="2">
    <citation type="submission" date="2021-08" db="EMBL/GenBank/DDBJ databases">
        <authorList>
            <person name="Gostincar C."/>
            <person name="Sun X."/>
            <person name="Song Z."/>
            <person name="Gunde-Cimerman N."/>
        </authorList>
    </citation>
    <scope>NUCLEOTIDE SEQUENCE</scope>
    <source>
        <strain evidence="2">EXF-9911</strain>
    </source>
</reference>
<evidence type="ECO:0000259" key="1">
    <source>
        <dbReference type="PROSITE" id="PS50177"/>
    </source>
</evidence>
<dbReference type="InterPro" id="IPR045875">
    <property type="entry name" value="NTF2"/>
</dbReference>
<accession>A0A9P8JDK8</accession>
<dbReference type="PANTHER" id="PTHR12612">
    <property type="entry name" value="NUCLEAR TRANSPORT FACTOR 2"/>
    <property type="match status" value="1"/>
</dbReference>
<comment type="caution">
    <text evidence="2">The sequence shown here is derived from an EMBL/GenBank/DDBJ whole genome shotgun (WGS) entry which is preliminary data.</text>
</comment>
<feature type="non-terminal residue" evidence="2">
    <location>
        <position position="176"/>
    </location>
</feature>
<dbReference type="EMBL" id="JAHFXF010000047">
    <property type="protein sequence ID" value="KAG9698753.1"/>
    <property type="molecule type" value="Genomic_DNA"/>
</dbReference>
<evidence type="ECO:0000313" key="2">
    <source>
        <dbReference type="EMBL" id="KAG9698753.1"/>
    </source>
</evidence>
<dbReference type="GO" id="GO:0006913">
    <property type="term" value="P:nucleocytoplasmic transport"/>
    <property type="evidence" value="ECO:0007669"/>
    <property type="project" value="InterPro"/>
</dbReference>
<dbReference type="SUPFAM" id="SSF54427">
    <property type="entry name" value="NTF2-like"/>
    <property type="match status" value="1"/>
</dbReference>
<feature type="domain" description="NTF2" evidence="1">
    <location>
        <begin position="20"/>
        <end position="174"/>
    </location>
</feature>
<dbReference type="AlphaFoldDB" id="A0A9P8JDK8"/>
<protein>
    <recommendedName>
        <fullName evidence="1">NTF2 domain-containing protein</fullName>
    </recommendedName>
</protein>
<sequence>MASTTTTLGEDTLTRVSASAAETFTDAYYVALTSARSSLADYYVPKTVLPSGKLLPQISYNGTVISDPNDFSNTYTTQMPYTFFEVQSINAHVLNQALAPLDPKTAKPKEQETNMSILVQVSGYVRLIERKEGPMRAFSDILVLVPNKEEAGAKGKGKTGEGKSWLIQNQNFRFVV</sequence>
<proteinExistence type="predicted"/>
<name>A0A9P8JDK8_AURME</name>
<dbReference type="OrthoDB" id="25408at2759"/>
<dbReference type="PROSITE" id="PS50177">
    <property type="entry name" value="NTF2_DOMAIN"/>
    <property type="match status" value="1"/>
</dbReference>
<gene>
    <name evidence="2" type="ORF">KCU76_g2037</name>
</gene>
<dbReference type="InterPro" id="IPR032710">
    <property type="entry name" value="NTF2-like_dom_sf"/>
</dbReference>
<dbReference type="Gene3D" id="3.10.450.50">
    <property type="match status" value="1"/>
</dbReference>
<dbReference type="Proteomes" id="UP000779574">
    <property type="component" value="Unassembled WGS sequence"/>
</dbReference>
<evidence type="ECO:0000313" key="3">
    <source>
        <dbReference type="Proteomes" id="UP000779574"/>
    </source>
</evidence>